<accession>A0A3P7PV52</accession>
<evidence type="ECO:0008006" key="4">
    <source>
        <dbReference type="Google" id="ProtNLM"/>
    </source>
</evidence>
<keyword evidence="1" id="KW-0175">Coiled coil</keyword>
<protein>
    <recommendedName>
        <fullName evidence="4">Restriction endonuclease type IV Mrr domain-containing protein</fullName>
    </recommendedName>
</protein>
<evidence type="ECO:0000313" key="3">
    <source>
        <dbReference type="Proteomes" id="UP000279029"/>
    </source>
</evidence>
<gene>
    <name evidence="2" type="ORF">PATL70BA_1185</name>
</gene>
<organism evidence="2 3">
    <name type="scientific">Petrocella atlantisensis</name>
    <dbReference type="NCBI Taxonomy" id="2173034"/>
    <lineage>
        <taxon>Bacteria</taxon>
        <taxon>Bacillati</taxon>
        <taxon>Bacillota</taxon>
        <taxon>Clostridia</taxon>
        <taxon>Lachnospirales</taxon>
        <taxon>Vallitaleaceae</taxon>
        <taxon>Petrocella</taxon>
    </lineage>
</organism>
<evidence type="ECO:0000313" key="2">
    <source>
        <dbReference type="EMBL" id="VDN47061.1"/>
    </source>
</evidence>
<feature type="coiled-coil region" evidence="1">
    <location>
        <begin position="92"/>
        <end position="119"/>
    </location>
</feature>
<dbReference type="KEGG" id="cbar:PATL70BA_1185"/>
<reference evidence="2 3" key="1">
    <citation type="submission" date="2018-09" db="EMBL/GenBank/DDBJ databases">
        <authorList>
            <person name="Postec A."/>
        </authorList>
    </citation>
    <scope>NUCLEOTIDE SEQUENCE [LARGE SCALE GENOMIC DNA]</scope>
    <source>
        <strain evidence="2">70B-A</strain>
    </source>
</reference>
<evidence type="ECO:0000256" key="1">
    <source>
        <dbReference type="SAM" id="Coils"/>
    </source>
</evidence>
<sequence length="306" mass="35052">MSELLVSATAIENLKEALCSIYWYKSPLRSFLGNCISDNRILSQVDWDQYKRQIVSDIVDILCKNQEKHLGDIRRLISEVLKMSNFRHLEELEDGKKKADRARLAIRALKKSVEDNENKAKEESAIKKRRLENMKKIQSSQAVMSKLDSIKSRYFSLVGAKNVQSRGYELEKIMYDVFELFDLDPKASFRNVGEQIDGAFTLESTDFLFEAKWQQYASNASDLDSFSGKIRRKLDNTLGLFLSINGFSEDAVRIHSCGRSTILLMDGADLMAVLENQIDFASLIVRKRRHASHTGNIYLKVSDIFN</sequence>
<keyword evidence="3" id="KW-1185">Reference proteome</keyword>
<dbReference type="Proteomes" id="UP000279029">
    <property type="component" value="Chromosome"/>
</dbReference>
<dbReference type="OrthoDB" id="1551470at2"/>
<dbReference type="AlphaFoldDB" id="A0A3P7PV52"/>
<dbReference type="RefSeq" id="WP_125136461.1">
    <property type="nucleotide sequence ID" value="NZ_LR130778.1"/>
</dbReference>
<dbReference type="SUPFAM" id="SSF52980">
    <property type="entry name" value="Restriction endonuclease-like"/>
    <property type="match status" value="1"/>
</dbReference>
<name>A0A3P7PV52_9FIRM</name>
<dbReference type="EMBL" id="LR130778">
    <property type="protein sequence ID" value="VDN47061.1"/>
    <property type="molecule type" value="Genomic_DNA"/>
</dbReference>
<dbReference type="InterPro" id="IPR011335">
    <property type="entry name" value="Restrct_endonuc-II-like"/>
</dbReference>
<proteinExistence type="predicted"/>